<sequence length="68" mass="8144">MKTWEMMKYLAQYPETVFINKGLEQDKPLLKLKFIEGVLSWTEDGVNPYDSDFSISRRILIDDEWEIE</sequence>
<evidence type="ECO:0000313" key="2">
    <source>
        <dbReference type="Proteomes" id="UP000027946"/>
    </source>
</evidence>
<dbReference type="RefSeq" id="WP_038265150.1">
    <property type="nucleotide sequence ID" value="NZ_FSRH01000002.1"/>
</dbReference>
<organism evidence="1 2">
    <name type="scientific">Peptoclostridium litorale DSM 5388</name>
    <dbReference type="NCBI Taxonomy" id="1121324"/>
    <lineage>
        <taxon>Bacteria</taxon>
        <taxon>Bacillati</taxon>
        <taxon>Bacillota</taxon>
        <taxon>Clostridia</taxon>
        <taxon>Peptostreptococcales</taxon>
        <taxon>Peptoclostridiaceae</taxon>
        <taxon>Peptoclostridium</taxon>
    </lineage>
</organism>
<evidence type="ECO:0000313" key="1">
    <source>
        <dbReference type="EMBL" id="KDR95148.1"/>
    </source>
</evidence>
<name>A0A069REG7_PEPLI</name>
<proteinExistence type="predicted"/>
<reference evidence="1 2" key="1">
    <citation type="submission" date="2014-03" db="EMBL/GenBank/DDBJ databases">
        <title>Genome sequence of Clostridium litorale W6, DSM 5388.</title>
        <authorList>
            <person name="Poehlein A."/>
            <person name="Jagirdar A."/>
            <person name="Khonsari B."/>
            <person name="Chibani C.M."/>
            <person name="Gutierrez Gutierrez D.A."/>
            <person name="Davydova E."/>
            <person name="Alghaithi H.S."/>
            <person name="Nair K.P."/>
            <person name="Dhamotharan K."/>
            <person name="Chandran L."/>
            <person name="G W."/>
            <person name="Daniel R."/>
        </authorList>
    </citation>
    <scope>NUCLEOTIDE SEQUENCE [LARGE SCALE GENOMIC DNA]</scope>
    <source>
        <strain evidence="1 2">W6</strain>
    </source>
</reference>
<accession>A0A069REG7</accession>
<dbReference type="AlphaFoldDB" id="A0A069REG7"/>
<dbReference type="OrthoDB" id="1708125at2"/>
<dbReference type="EMBL" id="JJMM01000011">
    <property type="protein sequence ID" value="KDR95148.1"/>
    <property type="molecule type" value="Genomic_DNA"/>
</dbReference>
<gene>
    <name evidence="1" type="ORF">CLIT_11c01770</name>
</gene>
<keyword evidence="2" id="KW-1185">Reference proteome</keyword>
<dbReference type="STRING" id="1121324.CLIT_11c01770"/>
<protein>
    <submittedName>
        <fullName evidence="1">Uncharacterized protein</fullName>
    </submittedName>
</protein>
<dbReference type="eggNOG" id="ENOG502ZNVJ">
    <property type="taxonomic scope" value="Bacteria"/>
</dbReference>
<comment type="caution">
    <text evidence="1">The sequence shown here is derived from an EMBL/GenBank/DDBJ whole genome shotgun (WGS) entry which is preliminary data.</text>
</comment>
<dbReference type="Proteomes" id="UP000027946">
    <property type="component" value="Unassembled WGS sequence"/>
</dbReference>